<keyword evidence="3" id="KW-1185">Reference proteome</keyword>
<dbReference type="NCBIfam" id="NF046098">
    <property type="entry name" value="RSP_7527_fam"/>
    <property type="match status" value="1"/>
</dbReference>
<dbReference type="InterPro" id="IPR058227">
    <property type="entry name" value="RSP_7527-like"/>
</dbReference>
<proteinExistence type="predicted"/>
<name>V4T855_9HYPH</name>
<evidence type="ECO:0000259" key="1">
    <source>
        <dbReference type="Pfam" id="PF06568"/>
    </source>
</evidence>
<dbReference type="STRING" id="631454.N177_3915"/>
<dbReference type="EMBL" id="AWXZ01000040">
    <property type="protein sequence ID" value="ESR22778.1"/>
    <property type="molecule type" value="Genomic_DNA"/>
</dbReference>
<dbReference type="Proteomes" id="UP000017819">
    <property type="component" value="Unassembled WGS sequence"/>
</dbReference>
<protein>
    <recommendedName>
        <fullName evidence="1">YjiS-like domain-containing protein</fullName>
    </recommendedName>
</protein>
<dbReference type="Pfam" id="PF06568">
    <property type="entry name" value="YjiS-like"/>
    <property type="match status" value="1"/>
</dbReference>
<dbReference type="RefSeq" id="WP_023434024.1">
    <property type="nucleotide sequence ID" value="NZ_AWXZ01000040.1"/>
</dbReference>
<evidence type="ECO:0000313" key="2">
    <source>
        <dbReference type="EMBL" id="ESR22778.1"/>
    </source>
</evidence>
<accession>V4T855</accession>
<sequence>MSAYRRHDTAIDITRIEAEAHAMRSAVIAQAGANLVRRFTSFVSTIAQTFADARRMDATYRELSLMTDRELRDMGITRADIPAVVAGTYTRPAVEPVAVAPVQTTRPVAENDDLRIAA</sequence>
<evidence type="ECO:0000313" key="3">
    <source>
        <dbReference type="Proteomes" id="UP000017819"/>
    </source>
</evidence>
<feature type="domain" description="YjiS-like" evidence="1">
    <location>
        <begin position="47"/>
        <end position="81"/>
    </location>
</feature>
<dbReference type="AlphaFoldDB" id="V4T855"/>
<gene>
    <name evidence="2" type="ORF">N177_3915</name>
</gene>
<reference evidence="2 3" key="1">
    <citation type="journal article" date="2014" name="Genome Announc.">
        <title>Draft Genome Sequence of Lutibaculum baratangense Strain AMV1T, Isolated from a Mud Volcano in Andamans, India.</title>
        <authorList>
            <person name="Singh A."/>
            <person name="Sreenivas A."/>
            <person name="Sathyanarayana Reddy G."/>
            <person name="Pinnaka A.K."/>
            <person name="Shivaji S."/>
        </authorList>
    </citation>
    <scope>NUCLEOTIDE SEQUENCE [LARGE SCALE GENOMIC DNA]</scope>
    <source>
        <strain evidence="2 3">AMV1</strain>
    </source>
</reference>
<dbReference type="PATRIC" id="fig|631454.5.peg.3867"/>
<organism evidence="2 3">
    <name type="scientific">Lutibaculum baratangense AMV1</name>
    <dbReference type="NCBI Taxonomy" id="631454"/>
    <lineage>
        <taxon>Bacteria</taxon>
        <taxon>Pseudomonadati</taxon>
        <taxon>Pseudomonadota</taxon>
        <taxon>Alphaproteobacteria</taxon>
        <taxon>Hyphomicrobiales</taxon>
        <taxon>Tepidamorphaceae</taxon>
        <taxon>Lutibaculum</taxon>
    </lineage>
</organism>
<comment type="caution">
    <text evidence="2">The sequence shown here is derived from an EMBL/GenBank/DDBJ whole genome shotgun (WGS) entry which is preliminary data.</text>
</comment>
<dbReference type="InterPro" id="IPR009506">
    <property type="entry name" value="YjiS-like"/>
</dbReference>
<dbReference type="eggNOG" id="ENOG5031B4I">
    <property type="taxonomic scope" value="Bacteria"/>
</dbReference>